<accession>A0A4Q2UIR2</accession>
<keyword evidence="2" id="KW-1185">Reference proteome</keyword>
<gene>
    <name evidence="1" type="ORF">EQG79_12045</name>
</gene>
<dbReference type="AlphaFoldDB" id="A0A4Q2UIR2"/>
<dbReference type="RefSeq" id="WP_129601619.1">
    <property type="nucleotide sequence ID" value="NZ_SBLB01000003.1"/>
</dbReference>
<organism evidence="1 2">
    <name type="scientific">Spirosoma sordidisoli</name>
    <dbReference type="NCBI Taxonomy" id="2502893"/>
    <lineage>
        <taxon>Bacteria</taxon>
        <taxon>Pseudomonadati</taxon>
        <taxon>Bacteroidota</taxon>
        <taxon>Cytophagia</taxon>
        <taxon>Cytophagales</taxon>
        <taxon>Cytophagaceae</taxon>
        <taxon>Spirosoma</taxon>
    </lineage>
</organism>
<comment type="caution">
    <text evidence="1">The sequence shown here is derived from an EMBL/GenBank/DDBJ whole genome shotgun (WGS) entry which is preliminary data.</text>
</comment>
<proteinExistence type="predicted"/>
<sequence length="234" mass="26769">MPVRFTPAFYWITSFAGWLIVGCQPPTGAPFSAGYDYFPLQPGQYRIYDVTEHRYALTSAPVTRTYQLREVTGLAYTDAAGQVAYQLHRYRRDSETAPWQPDSIWSARLVNNEAIRTENGRDFIKLMFPPGDLLTWNGNRRNGSEPDELMLRNSGQPYRVQDKEFGETVTVLAQTDSTLISKKKRIEVYARQVGLVYAEQTRLYFCTSSPDCIGKNQIDYGIQQVYSIRSFGID</sequence>
<evidence type="ECO:0000313" key="2">
    <source>
        <dbReference type="Proteomes" id="UP000290407"/>
    </source>
</evidence>
<dbReference type="Proteomes" id="UP000290407">
    <property type="component" value="Unassembled WGS sequence"/>
</dbReference>
<dbReference type="EMBL" id="SBLB01000003">
    <property type="protein sequence ID" value="RYC69337.1"/>
    <property type="molecule type" value="Genomic_DNA"/>
</dbReference>
<evidence type="ECO:0000313" key="1">
    <source>
        <dbReference type="EMBL" id="RYC69337.1"/>
    </source>
</evidence>
<reference evidence="1 2" key="1">
    <citation type="submission" date="2019-01" db="EMBL/GenBank/DDBJ databases">
        <title>Spirosoma flava sp. nov., a propanil-degrading bacterium isolated from herbicide-contaminated soil.</title>
        <authorList>
            <person name="Zhang L."/>
            <person name="Jiang J.-D."/>
        </authorList>
    </citation>
    <scope>NUCLEOTIDE SEQUENCE [LARGE SCALE GENOMIC DNA]</scope>
    <source>
        <strain evidence="1 2">TY50</strain>
    </source>
</reference>
<protein>
    <submittedName>
        <fullName evidence="1">Uncharacterized protein</fullName>
    </submittedName>
</protein>
<name>A0A4Q2UIR2_9BACT</name>
<dbReference type="PROSITE" id="PS51257">
    <property type="entry name" value="PROKAR_LIPOPROTEIN"/>
    <property type="match status" value="1"/>
</dbReference>